<evidence type="ECO:0000313" key="1">
    <source>
        <dbReference type="EMBL" id="KAK0577542.1"/>
    </source>
</evidence>
<name>A0AA39VF50_ACESA</name>
<dbReference type="PANTHER" id="PTHR47926">
    <property type="entry name" value="PENTATRICOPEPTIDE REPEAT-CONTAINING PROTEIN"/>
    <property type="match status" value="1"/>
</dbReference>
<sequence>MTPTLQHFACMVDLLGHAGLFEEAVLFIKNVVTEPDFAVWGALLSACCIHQQVKLGECIARKLYFLDCRNGGLYVSMSNLYAAKGMWDDVVRLREMMRDSGGDGCSGVSFIEVTSIGRNKL</sequence>
<evidence type="ECO:0000313" key="2">
    <source>
        <dbReference type="Proteomes" id="UP001168877"/>
    </source>
</evidence>
<dbReference type="InterPro" id="IPR046960">
    <property type="entry name" value="PPR_At4g14850-like_plant"/>
</dbReference>
<proteinExistence type="predicted"/>
<dbReference type="EMBL" id="JAUESC010000386">
    <property type="protein sequence ID" value="KAK0577542.1"/>
    <property type="molecule type" value="Genomic_DNA"/>
</dbReference>
<dbReference type="AlphaFoldDB" id="A0AA39VF50"/>
<dbReference type="GO" id="GO:0009451">
    <property type="term" value="P:RNA modification"/>
    <property type="evidence" value="ECO:0007669"/>
    <property type="project" value="InterPro"/>
</dbReference>
<dbReference type="Pfam" id="PF20431">
    <property type="entry name" value="E_motif"/>
    <property type="match status" value="1"/>
</dbReference>
<keyword evidence="2" id="KW-1185">Reference proteome</keyword>
<protein>
    <recommendedName>
        <fullName evidence="3">Pentatricopeptide repeat-containing protein</fullName>
    </recommendedName>
</protein>
<reference evidence="1" key="2">
    <citation type="submission" date="2023-06" db="EMBL/GenBank/DDBJ databases">
        <authorList>
            <person name="Swenson N.G."/>
            <person name="Wegrzyn J.L."/>
            <person name="Mcevoy S.L."/>
        </authorList>
    </citation>
    <scope>NUCLEOTIDE SEQUENCE</scope>
    <source>
        <strain evidence="1">NS2018</strain>
        <tissue evidence="1">Leaf</tissue>
    </source>
</reference>
<dbReference type="InterPro" id="IPR011990">
    <property type="entry name" value="TPR-like_helical_dom_sf"/>
</dbReference>
<reference evidence="1" key="1">
    <citation type="journal article" date="2022" name="Plant J.">
        <title>Strategies of tolerance reflected in two North American maple genomes.</title>
        <authorList>
            <person name="McEvoy S.L."/>
            <person name="Sezen U.U."/>
            <person name="Trouern-Trend A."/>
            <person name="McMahon S.M."/>
            <person name="Schaberg P.G."/>
            <person name="Yang J."/>
            <person name="Wegrzyn J.L."/>
            <person name="Swenson N.G."/>
        </authorList>
    </citation>
    <scope>NUCLEOTIDE SEQUENCE</scope>
    <source>
        <strain evidence="1">NS2018</strain>
    </source>
</reference>
<evidence type="ECO:0008006" key="3">
    <source>
        <dbReference type="Google" id="ProtNLM"/>
    </source>
</evidence>
<accession>A0AA39VF50</accession>
<dbReference type="InterPro" id="IPR046848">
    <property type="entry name" value="E_motif"/>
</dbReference>
<comment type="caution">
    <text evidence="1">The sequence shown here is derived from an EMBL/GenBank/DDBJ whole genome shotgun (WGS) entry which is preliminary data.</text>
</comment>
<gene>
    <name evidence="1" type="ORF">LWI29_034735</name>
</gene>
<organism evidence="1 2">
    <name type="scientific">Acer saccharum</name>
    <name type="common">Sugar maple</name>
    <dbReference type="NCBI Taxonomy" id="4024"/>
    <lineage>
        <taxon>Eukaryota</taxon>
        <taxon>Viridiplantae</taxon>
        <taxon>Streptophyta</taxon>
        <taxon>Embryophyta</taxon>
        <taxon>Tracheophyta</taxon>
        <taxon>Spermatophyta</taxon>
        <taxon>Magnoliopsida</taxon>
        <taxon>eudicotyledons</taxon>
        <taxon>Gunneridae</taxon>
        <taxon>Pentapetalae</taxon>
        <taxon>rosids</taxon>
        <taxon>malvids</taxon>
        <taxon>Sapindales</taxon>
        <taxon>Sapindaceae</taxon>
        <taxon>Hippocastanoideae</taxon>
        <taxon>Acereae</taxon>
        <taxon>Acer</taxon>
    </lineage>
</organism>
<dbReference type="Gene3D" id="1.25.40.10">
    <property type="entry name" value="Tetratricopeptide repeat domain"/>
    <property type="match status" value="1"/>
</dbReference>
<dbReference type="Proteomes" id="UP001168877">
    <property type="component" value="Unassembled WGS sequence"/>
</dbReference>
<dbReference type="GO" id="GO:0003723">
    <property type="term" value="F:RNA binding"/>
    <property type="evidence" value="ECO:0007669"/>
    <property type="project" value="InterPro"/>
</dbReference>